<dbReference type="Pfam" id="PF00583">
    <property type="entry name" value="Acetyltransf_1"/>
    <property type="match status" value="1"/>
</dbReference>
<reference evidence="2" key="1">
    <citation type="submission" date="2021-06" db="EMBL/GenBank/DDBJ databases">
        <title>Complete genome sequence of Nocardioides sp. G188.</title>
        <authorList>
            <person name="Im W.-T."/>
        </authorList>
    </citation>
    <scope>NUCLEOTIDE SEQUENCE</scope>
    <source>
        <strain evidence="2">G188</strain>
    </source>
</reference>
<evidence type="ECO:0000313" key="3">
    <source>
        <dbReference type="Proteomes" id="UP000683575"/>
    </source>
</evidence>
<proteinExistence type="predicted"/>
<feature type="domain" description="N-acetyltransferase" evidence="1">
    <location>
        <begin position="23"/>
        <end position="189"/>
    </location>
</feature>
<dbReference type="RefSeq" id="WP_216939195.1">
    <property type="nucleotide sequence ID" value="NZ_CP077062.1"/>
</dbReference>
<dbReference type="InterPro" id="IPR000182">
    <property type="entry name" value="GNAT_dom"/>
</dbReference>
<evidence type="ECO:0000259" key="1">
    <source>
        <dbReference type="PROSITE" id="PS51186"/>
    </source>
</evidence>
<dbReference type="CDD" id="cd04301">
    <property type="entry name" value="NAT_SF"/>
    <property type="match status" value="1"/>
</dbReference>
<gene>
    <name evidence="2" type="ORF">KRR39_20135</name>
</gene>
<organism evidence="2 3">
    <name type="scientific">Nocardioides panacis</name>
    <dbReference type="NCBI Taxonomy" id="2849501"/>
    <lineage>
        <taxon>Bacteria</taxon>
        <taxon>Bacillati</taxon>
        <taxon>Actinomycetota</taxon>
        <taxon>Actinomycetes</taxon>
        <taxon>Propionibacteriales</taxon>
        <taxon>Nocardioidaceae</taxon>
        <taxon>Nocardioides</taxon>
    </lineage>
</organism>
<protein>
    <submittedName>
        <fullName evidence="2">GNAT family N-acetyltransferase</fullName>
    </submittedName>
</protein>
<dbReference type="PROSITE" id="PS51186">
    <property type="entry name" value="GNAT"/>
    <property type="match status" value="1"/>
</dbReference>
<dbReference type="Proteomes" id="UP000683575">
    <property type="component" value="Chromosome"/>
</dbReference>
<evidence type="ECO:0000313" key="2">
    <source>
        <dbReference type="EMBL" id="QWZ07684.1"/>
    </source>
</evidence>
<dbReference type="KEGG" id="nps:KRR39_20135"/>
<name>A0A975XZW1_9ACTN</name>
<dbReference type="GO" id="GO:0016747">
    <property type="term" value="F:acyltransferase activity, transferring groups other than amino-acyl groups"/>
    <property type="evidence" value="ECO:0007669"/>
    <property type="project" value="InterPro"/>
</dbReference>
<dbReference type="AlphaFoldDB" id="A0A975XZW1"/>
<sequence length="228" mass="24853">MSRRLARLTLDNLGDVPQGCRSCTFWELDPVRRQRALDAGESCSEKEAWVSRVLLEWGSCGRVAYVDDDPAGYVLYAPATYLPGADAFPTAPVSEDAVLLATAMVYPEYAGSGLGRVLMQTVVKDLVKRGGIRAVEAFGDTRAAPRASKGDPPPVTYGTCVLPADYLLRVGFKTHRAHPRYPRMRLELKSAVTWRDEVESALERLLGAVRPARHPAADPSHRSSNGGS</sequence>
<keyword evidence="3" id="KW-1185">Reference proteome</keyword>
<dbReference type="EMBL" id="CP077062">
    <property type="protein sequence ID" value="QWZ07684.1"/>
    <property type="molecule type" value="Genomic_DNA"/>
</dbReference>
<accession>A0A975XZW1</accession>